<evidence type="ECO:0000256" key="2">
    <source>
        <dbReference type="ARBA" id="ARBA00022475"/>
    </source>
</evidence>
<feature type="transmembrane region" description="Helical" evidence="7">
    <location>
        <begin position="21"/>
        <end position="43"/>
    </location>
</feature>
<evidence type="ECO:0000313" key="11">
    <source>
        <dbReference type="Proteomes" id="UP000178873"/>
    </source>
</evidence>
<protein>
    <recommendedName>
        <fullName evidence="12">Multidrug ABC transporter substrate-binding protein</fullName>
    </recommendedName>
</protein>
<dbReference type="InterPro" id="IPR050250">
    <property type="entry name" value="Macrolide_Exporter_MacB"/>
</dbReference>
<evidence type="ECO:0000256" key="3">
    <source>
        <dbReference type="ARBA" id="ARBA00022692"/>
    </source>
</evidence>
<evidence type="ECO:0008006" key="12">
    <source>
        <dbReference type="Google" id="ProtNLM"/>
    </source>
</evidence>
<dbReference type="Proteomes" id="UP000178873">
    <property type="component" value="Unassembled WGS sequence"/>
</dbReference>
<dbReference type="PANTHER" id="PTHR30572:SF4">
    <property type="entry name" value="ABC TRANSPORTER PERMEASE YTRF"/>
    <property type="match status" value="1"/>
</dbReference>
<evidence type="ECO:0000256" key="7">
    <source>
        <dbReference type="SAM" id="Phobius"/>
    </source>
</evidence>
<dbReference type="EMBL" id="MHRF01000001">
    <property type="protein sequence ID" value="OHA18778.1"/>
    <property type="molecule type" value="Genomic_DNA"/>
</dbReference>
<accession>A0A1G2M4J3</accession>
<dbReference type="InterPro" id="IPR025857">
    <property type="entry name" value="MacB_PCD"/>
</dbReference>
<evidence type="ECO:0000256" key="6">
    <source>
        <dbReference type="ARBA" id="ARBA00038076"/>
    </source>
</evidence>
<dbReference type="Pfam" id="PF12704">
    <property type="entry name" value="MacB_PCD"/>
    <property type="match status" value="1"/>
</dbReference>
<evidence type="ECO:0000256" key="5">
    <source>
        <dbReference type="ARBA" id="ARBA00023136"/>
    </source>
</evidence>
<evidence type="ECO:0000259" key="8">
    <source>
        <dbReference type="Pfam" id="PF02687"/>
    </source>
</evidence>
<evidence type="ECO:0000256" key="4">
    <source>
        <dbReference type="ARBA" id="ARBA00022989"/>
    </source>
</evidence>
<dbReference type="GO" id="GO:0005886">
    <property type="term" value="C:plasma membrane"/>
    <property type="evidence" value="ECO:0007669"/>
    <property type="project" value="UniProtKB-SubCell"/>
</dbReference>
<evidence type="ECO:0000256" key="1">
    <source>
        <dbReference type="ARBA" id="ARBA00004651"/>
    </source>
</evidence>
<feature type="transmembrane region" description="Helical" evidence="7">
    <location>
        <begin position="341"/>
        <end position="365"/>
    </location>
</feature>
<feature type="domain" description="MacB-like periplasmic core" evidence="9">
    <location>
        <begin position="21"/>
        <end position="251"/>
    </location>
</feature>
<keyword evidence="3 7" id="KW-0812">Transmembrane</keyword>
<comment type="similarity">
    <text evidence="6">Belongs to the ABC-4 integral membrane protein family.</text>
</comment>
<feature type="transmembrane region" description="Helical" evidence="7">
    <location>
        <begin position="288"/>
        <end position="313"/>
    </location>
</feature>
<dbReference type="PANTHER" id="PTHR30572">
    <property type="entry name" value="MEMBRANE COMPONENT OF TRANSPORTER-RELATED"/>
    <property type="match status" value="1"/>
</dbReference>
<dbReference type="AlphaFoldDB" id="A0A1G2M4J3"/>
<dbReference type="STRING" id="1802301.A2664_04700"/>
<keyword evidence="5 7" id="KW-0472">Membrane</keyword>
<reference evidence="10 11" key="1">
    <citation type="journal article" date="2016" name="Nat. Commun.">
        <title>Thousands of microbial genomes shed light on interconnected biogeochemical processes in an aquifer system.</title>
        <authorList>
            <person name="Anantharaman K."/>
            <person name="Brown C.T."/>
            <person name="Hug L.A."/>
            <person name="Sharon I."/>
            <person name="Castelle C.J."/>
            <person name="Probst A.J."/>
            <person name="Thomas B.C."/>
            <person name="Singh A."/>
            <person name="Wilkins M.J."/>
            <person name="Karaoz U."/>
            <person name="Brodie E.L."/>
            <person name="Williams K.H."/>
            <person name="Hubbard S.S."/>
            <person name="Banfield J.F."/>
        </authorList>
    </citation>
    <scope>NUCLEOTIDE SEQUENCE [LARGE SCALE GENOMIC DNA]</scope>
</reference>
<dbReference type="InterPro" id="IPR003838">
    <property type="entry name" value="ABC3_permease_C"/>
</dbReference>
<dbReference type="Pfam" id="PF02687">
    <property type="entry name" value="FtsX"/>
    <property type="match status" value="1"/>
</dbReference>
<organism evidence="10 11">
    <name type="scientific">Candidatus Taylorbacteria bacterium RIFCSPHIGHO2_01_FULL_46_22b</name>
    <dbReference type="NCBI Taxonomy" id="1802301"/>
    <lineage>
        <taxon>Bacteria</taxon>
        <taxon>Candidatus Tayloriibacteriota</taxon>
    </lineage>
</organism>
<evidence type="ECO:0000259" key="9">
    <source>
        <dbReference type="Pfam" id="PF12704"/>
    </source>
</evidence>
<feature type="transmembrane region" description="Helical" evidence="7">
    <location>
        <begin position="377"/>
        <end position="401"/>
    </location>
</feature>
<comment type="subcellular location">
    <subcellularLocation>
        <location evidence="1">Cell membrane</location>
        <topology evidence="1">Multi-pass membrane protein</topology>
    </subcellularLocation>
</comment>
<comment type="caution">
    <text evidence="10">The sequence shown here is derived from an EMBL/GenBank/DDBJ whole genome shotgun (WGS) entry which is preliminary data.</text>
</comment>
<gene>
    <name evidence="10" type="ORF">A2664_04700</name>
</gene>
<dbReference type="GO" id="GO:0022857">
    <property type="term" value="F:transmembrane transporter activity"/>
    <property type="evidence" value="ECO:0007669"/>
    <property type="project" value="TreeGrafter"/>
</dbReference>
<name>A0A1G2M4J3_9BACT</name>
<evidence type="ECO:0000313" key="10">
    <source>
        <dbReference type="EMBL" id="OHA18778.1"/>
    </source>
</evidence>
<feature type="domain" description="ABC3 transporter permease C-terminal" evidence="8">
    <location>
        <begin position="292"/>
        <end position="411"/>
    </location>
</feature>
<sequence length="418" mass="45071">MKLKQTIETALAGLRSNRSRSALTILGIVIGITAIMLVMSLGAGAQELVLDQIQGLGTKTIVVIPGREPKGPSDFANVFLDSLKIRDVESLQSKSNVPFAADIMPVIFGTAQSSYGTKTYQTTVLGGGSAESNNIIADIFDIFPSQGSFFDTEDVKASADVAVIGNKVREELFDSVDNPIGQRIKIKGRNFKVIGVLSEKGQVSFFNFDEMVLVPYTSAQTHLFGRKYFDRIIISASDEDKIVQTVADIKDTLRENHSISNPDDDDFFIQTQVDLAARLSTITTSLTWFLIAMASIALFVGGIGIMNIMLVSVTERTREIGLRKAIGATDRDILTQFLLEAVFLTAIGGMIGILLGTGLSFIISLGLSAGLGLNWKFVFPFSGAALGIFVSSLVGLVFGGYPARQASKKSPIEALRYE</sequence>
<proteinExistence type="inferred from homology"/>
<keyword evidence="4 7" id="KW-1133">Transmembrane helix</keyword>
<keyword evidence="2" id="KW-1003">Cell membrane</keyword>